<dbReference type="Gene3D" id="3.40.630.30">
    <property type="match status" value="1"/>
</dbReference>
<accession>A0A343JCI8</accession>
<keyword evidence="3" id="KW-1185">Reference proteome</keyword>
<dbReference type="GO" id="GO:0016747">
    <property type="term" value="F:acyltransferase activity, transferring groups other than amino-acyl groups"/>
    <property type="evidence" value="ECO:0007669"/>
    <property type="project" value="InterPro"/>
</dbReference>
<dbReference type="EMBL" id="CP016786">
    <property type="protein sequence ID" value="ASW43246.1"/>
    <property type="molecule type" value="Genomic_DNA"/>
</dbReference>
<dbReference type="Pfam" id="PF13302">
    <property type="entry name" value="Acetyltransf_3"/>
    <property type="match status" value="1"/>
</dbReference>
<evidence type="ECO:0000259" key="1">
    <source>
        <dbReference type="PROSITE" id="PS51186"/>
    </source>
</evidence>
<dbReference type="InterPro" id="IPR000182">
    <property type="entry name" value="GNAT_dom"/>
</dbReference>
<dbReference type="PANTHER" id="PTHR43415">
    <property type="entry name" value="SPERMIDINE N(1)-ACETYLTRANSFERASE"/>
    <property type="match status" value="1"/>
</dbReference>
<dbReference type="OrthoDB" id="9795206at2"/>
<proteinExistence type="predicted"/>
<evidence type="ECO:0000313" key="3">
    <source>
        <dbReference type="Proteomes" id="UP000264883"/>
    </source>
</evidence>
<dbReference type="PANTHER" id="PTHR43415:SF3">
    <property type="entry name" value="GNAT-FAMILY ACETYLTRANSFERASE"/>
    <property type="match status" value="1"/>
</dbReference>
<reference evidence="2 3" key="1">
    <citation type="submission" date="2016-08" db="EMBL/GenBank/DDBJ databases">
        <title>Complete Genome Sequence Of The Indigo Reducing Clostridium isatidis DSM15098.</title>
        <authorList>
            <person name="Little G.T."/>
            <person name="Minton N.P."/>
        </authorList>
    </citation>
    <scope>NUCLEOTIDE SEQUENCE [LARGE SCALE GENOMIC DNA]</scope>
    <source>
        <strain evidence="2 3">DSM 15098</strain>
    </source>
</reference>
<evidence type="ECO:0000313" key="2">
    <source>
        <dbReference type="EMBL" id="ASW43246.1"/>
    </source>
</evidence>
<sequence>MKSKDISLCSEVYKSDVEKIYYWLNDEEIISCLNEDKNVKRNLLNIINRVNMPILTHLFNNNCRFFIIKDTYQSVGFIRLIPKIEKAEVVIVVGEKALWGNGIGHNAMIELLKVAFFEMRYNAVIAKIKKSNLRSHNLFKGIGFNKVRELEKEIEYHINLESFLKNIKIA</sequence>
<keyword evidence="2" id="KW-0808">Transferase</keyword>
<dbReference type="AlphaFoldDB" id="A0A343JCI8"/>
<protein>
    <submittedName>
        <fullName evidence="2">GNAT family N-acetyltransferase</fullName>
    </submittedName>
</protein>
<dbReference type="SUPFAM" id="SSF55729">
    <property type="entry name" value="Acyl-CoA N-acyltransferases (Nat)"/>
    <property type="match status" value="1"/>
</dbReference>
<dbReference type="RefSeq" id="WP_119865382.1">
    <property type="nucleotide sequence ID" value="NZ_CP016786.1"/>
</dbReference>
<dbReference type="PROSITE" id="PS51186">
    <property type="entry name" value="GNAT"/>
    <property type="match status" value="1"/>
</dbReference>
<dbReference type="InterPro" id="IPR016181">
    <property type="entry name" value="Acyl_CoA_acyltransferase"/>
</dbReference>
<dbReference type="KEGG" id="cia:BEN51_07050"/>
<organism evidence="2 3">
    <name type="scientific">Clostridium isatidis</name>
    <dbReference type="NCBI Taxonomy" id="182773"/>
    <lineage>
        <taxon>Bacteria</taxon>
        <taxon>Bacillati</taxon>
        <taxon>Bacillota</taxon>
        <taxon>Clostridia</taxon>
        <taxon>Eubacteriales</taxon>
        <taxon>Clostridiaceae</taxon>
        <taxon>Clostridium</taxon>
    </lineage>
</organism>
<dbReference type="Proteomes" id="UP000264883">
    <property type="component" value="Chromosome"/>
</dbReference>
<gene>
    <name evidence="2" type="ORF">BEN51_07050</name>
</gene>
<feature type="domain" description="N-acetyltransferase" evidence="1">
    <location>
        <begin position="28"/>
        <end position="165"/>
    </location>
</feature>
<name>A0A343JCI8_9CLOT</name>